<dbReference type="BioCyc" id="KPNE507522:GI0B-3057-MONOMER"/>
<dbReference type="KEGG" id="kpe:KPK_3070"/>
<accession>B5XRS2</accession>
<organism evidence="1 2">
    <name type="scientific">Klebsiella variicola (strain 342)</name>
    <name type="common">Klebsiella pneumoniae</name>
    <dbReference type="NCBI Taxonomy" id="507522"/>
    <lineage>
        <taxon>Bacteria</taxon>
        <taxon>Pseudomonadati</taxon>
        <taxon>Pseudomonadota</taxon>
        <taxon>Gammaproteobacteria</taxon>
        <taxon>Enterobacterales</taxon>
        <taxon>Enterobacteriaceae</taxon>
        <taxon>Klebsiella/Raoultella group</taxon>
        <taxon>Klebsiella</taxon>
        <taxon>Klebsiella pneumoniae complex</taxon>
    </lineage>
</organism>
<gene>
    <name evidence="1" type="ordered locus">KPK_3070</name>
</gene>
<reference evidence="1 2" key="1">
    <citation type="journal article" date="2008" name="PLoS Genet.">
        <title>Complete genome sequence of the N2-fixing broad host range endophyte Klebsiella pneumoniae 342 and virulence predictions verified in mice.</title>
        <authorList>
            <person name="Fouts D.E."/>
            <person name="Tyler H.L."/>
            <person name="DeBoy R.T."/>
            <person name="Daugherty S."/>
            <person name="Ren Q."/>
            <person name="Badger J.H."/>
            <person name="Durkin A.S."/>
            <person name="Huot H."/>
            <person name="Shrivastava S."/>
            <person name="Kothari S."/>
            <person name="Dodson R.J."/>
            <person name="Mohamoud Y."/>
            <person name="Khouri H."/>
            <person name="Roesch L.F."/>
            <person name="Krogfelt K.A."/>
            <person name="Struve C."/>
            <person name="Triplett E.W."/>
            <person name="Methe B.A."/>
        </authorList>
    </citation>
    <scope>NUCLEOTIDE SEQUENCE [LARGE SCALE GENOMIC DNA]</scope>
    <source>
        <strain evidence="1 2">342</strain>
    </source>
</reference>
<protein>
    <submittedName>
        <fullName evidence="1">Uncharacterized protein</fullName>
    </submittedName>
</protein>
<proteinExistence type="predicted"/>
<name>B5XRS2_KLEV3</name>
<sequence>MIIEQKQIIDQLNKNISLMHSQGKQNYFISNDNECFTAKYKA</sequence>
<evidence type="ECO:0000313" key="1">
    <source>
        <dbReference type="EMBL" id="ACI07474.1"/>
    </source>
</evidence>
<dbReference type="HOGENOM" id="CLU_3252874_0_0_6"/>
<dbReference type="Proteomes" id="UP000001734">
    <property type="component" value="Chromosome"/>
</dbReference>
<evidence type="ECO:0000313" key="2">
    <source>
        <dbReference type="Proteomes" id="UP000001734"/>
    </source>
</evidence>
<dbReference type="EMBL" id="CP000964">
    <property type="protein sequence ID" value="ACI07474.1"/>
    <property type="molecule type" value="Genomic_DNA"/>
</dbReference>
<dbReference type="AlphaFoldDB" id="B5XRS2"/>